<dbReference type="InterPro" id="IPR036179">
    <property type="entry name" value="Ig-like_dom_sf"/>
</dbReference>
<evidence type="ECO:0000259" key="3">
    <source>
        <dbReference type="PROSITE" id="PS50835"/>
    </source>
</evidence>
<feature type="transmembrane region" description="Helical" evidence="2">
    <location>
        <begin position="241"/>
        <end position="265"/>
    </location>
</feature>
<proteinExistence type="predicted"/>
<dbReference type="Pfam" id="PF07686">
    <property type="entry name" value="V-set"/>
    <property type="match status" value="1"/>
</dbReference>
<evidence type="ECO:0000313" key="5">
    <source>
        <dbReference type="Proteomes" id="UP000694388"/>
    </source>
</evidence>
<dbReference type="InterPro" id="IPR013783">
    <property type="entry name" value="Ig-like_fold"/>
</dbReference>
<reference evidence="4" key="2">
    <citation type="submission" date="2025-09" db="UniProtKB">
        <authorList>
            <consortium name="Ensembl"/>
        </authorList>
    </citation>
    <scope>IDENTIFICATION</scope>
</reference>
<evidence type="ECO:0000256" key="1">
    <source>
        <dbReference type="ARBA" id="ARBA00023319"/>
    </source>
</evidence>
<keyword evidence="2" id="KW-0472">Membrane</keyword>
<evidence type="ECO:0000313" key="4">
    <source>
        <dbReference type="Ensembl" id="ENSEBUP00000004946.1"/>
    </source>
</evidence>
<dbReference type="InterPro" id="IPR013106">
    <property type="entry name" value="Ig_V-set"/>
</dbReference>
<keyword evidence="1" id="KW-0393">Immunoglobulin domain</keyword>
<accession>A0A8C4PYG9</accession>
<dbReference type="InterPro" id="IPR013151">
    <property type="entry name" value="Immunoglobulin_dom"/>
</dbReference>
<dbReference type="SUPFAM" id="SSF48726">
    <property type="entry name" value="Immunoglobulin"/>
    <property type="match status" value="2"/>
</dbReference>
<keyword evidence="2" id="KW-1133">Transmembrane helix</keyword>
<evidence type="ECO:0000256" key="2">
    <source>
        <dbReference type="SAM" id="Phobius"/>
    </source>
</evidence>
<feature type="domain" description="Ig-like" evidence="3">
    <location>
        <begin position="149"/>
        <end position="231"/>
    </location>
</feature>
<keyword evidence="5" id="KW-1185">Reference proteome</keyword>
<dbReference type="Gene3D" id="2.60.40.10">
    <property type="entry name" value="Immunoglobulins"/>
    <property type="match status" value="2"/>
</dbReference>
<reference evidence="4" key="1">
    <citation type="submission" date="2025-08" db="UniProtKB">
        <authorList>
            <consortium name="Ensembl"/>
        </authorList>
    </citation>
    <scope>IDENTIFICATION</scope>
</reference>
<sequence length="278" mass="31220">MCRISDGSESEVEWMRGKLSVGKGKEMKLSQTEITDGGQWTCIVSTMNKTRLTINHFINVYQGSRDGVKRSIFITPVKSNITLPCLNDRGTQWYNVKKLQSRKKDGEEQTNGKFTITEDFSLTISDVRPKDTGHYECRSDRVTFDILVIAVTAQVTPKNGVSEGTAVTLNCDLSHPVPGVTFRWRHETSDRDVTNQSSLTLSFAPEDAGTWMCVLYGESGRVITTTSQIITTGQGPQHCMIFIWIFVAYVLLLAIVSTLLIWCLLKKKGMNQKKPRNK</sequence>
<organism evidence="4 5">
    <name type="scientific">Eptatretus burgeri</name>
    <name type="common">Inshore hagfish</name>
    <dbReference type="NCBI Taxonomy" id="7764"/>
    <lineage>
        <taxon>Eukaryota</taxon>
        <taxon>Metazoa</taxon>
        <taxon>Chordata</taxon>
        <taxon>Craniata</taxon>
        <taxon>Vertebrata</taxon>
        <taxon>Cyclostomata</taxon>
        <taxon>Myxini</taxon>
        <taxon>Myxiniformes</taxon>
        <taxon>Myxinidae</taxon>
        <taxon>Eptatretinae</taxon>
        <taxon>Eptatretus</taxon>
    </lineage>
</organism>
<dbReference type="SMART" id="SM00409">
    <property type="entry name" value="IG"/>
    <property type="match status" value="2"/>
</dbReference>
<dbReference type="Pfam" id="PF00047">
    <property type="entry name" value="ig"/>
    <property type="match status" value="1"/>
</dbReference>
<dbReference type="InterPro" id="IPR007110">
    <property type="entry name" value="Ig-like_dom"/>
</dbReference>
<dbReference type="Proteomes" id="UP000694388">
    <property type="component" value="Unplaced"/>
</dbReference>
<dbReference type="PROSITE" id="PS50835">
    <property type="entry name" value="IG_LIKE"/>
    <property type="match status" value="2"/>
</dbReference>
<feature type="domain" description="Ig-like" evidence="3">
    <location>
        <begin position="1"/>
        <end position="53"/>
    </location>
</feature>
<keyword evidence="2" id="KW-0812">Transmembrane</keyword>
<dbReference type="InterPro" id="IPR003599">
    <property type="entry name" value="Ig_sub"/>
</dbReference>
<dbReference type="PANTHER" id="PTHR11422">
    <property type="entry name" value="T-CELL SURFACE GLYCOPROTEIN CD4"/>
    <property type="match status" value="1"/>
</dbReference>
<protein>
    <recommendedName>
        <fullName evidence="3">Ig-like domain-containing protein</fullName>
    </recommendedName>
</protein>
<dbReference type="GeneTree" id="ENSGT00930000152737"/>
<dbReference type="Ensembl" id="ENSEBUT00000005384.1">
    <property type="protein sequence ID" value="ENSEBUP00000004946.1"/>
    <property type="gene ID" value="ENSEBUG00000003424.1"/>
</dbReference>
<name>A0A8C4PYG9_EPTBU</name>
<dbReference type="AlphaFoldDB" id="A0A8C4PYG9"/>
<dbReference type="PANTHER" id="PTHR11422:SF10">
    <property type="entry name" value="IG-LIKE DOMAIN-CONTAINING PROTEIN"/>
    <property type="match status" value="1"/>
</dbReference>